<sequence length="268" mass="30360">MDQPLFAIAKTIQWNFTATNGEDKYLIMAGGLHIEMPAFKVNGDWLDGSDWTTAIFNAGIATSGVADSLLKATHVTRKIHAHQITAAALCIMQHDAYDKCKETLLAGENLLNFTNWGENMTAEQPQFKYWSVVLEEIRNPFRVDSCDMFTLDTKLIMDSEVHTIAEKAHTVGQEKYELFVKERFEVNQRHNKETQTAGVYQTSTEAKVPGCKNEGRLLPVFQIIYCMLIQGRKPGILFQTRKSAMASSTIERRGIEIWKFTGRLTCRT</sequence>
<keyword evidence="2" id="KW-1185">Reference proteome</keyword>
<dbReference type="Proteomes" id="UP001164746">
    <property type="component" value="Chromosome 3"/>
</dbReference>
<dbReference type="PANTHER" id="PTHR47018">
    <property type="entry name" value="CXC DOMAIN-CONTAINING PROTEIN-RELATED"/>
    <property type="match status" value="1"/>
</dbReference>
<evidence type="ECO:0000313" key="1">
    <source>
        <dbReference type="EMBL" id="WAQ99042.1"/>
    </source>
</evidence>
<dbReference type="EMBL" id="CP111014">
    <property type="protein sequence ID" value="WAQ99042.1"/>
    <property type="molecule type" value="Genomic_DNA"/>
</dbReference>
<protein>
    <submittedName>
        <fullName evidence="1">Uncharacterized protein</fullName>
    </submittedName>
</protein>
<gene>
    <name evidence="1" type="ORF">MAR_023415</name>
</gene>
<reference evidence="1" key="1">
    <citation type="submission" date="2022-11" db="EMBL/GenBank/DDBJ databases">
        <title>Centuries of genome instability and evolution in soft-shell clam transmissible cancer (bioRxiv).</title>
        <authorList>
            <person name="Hart S.F.M."/>
            <person name="Yonemitsu M.A."/>
            <person name="Giersch R.M."/>
            <person name="Beal B.F."/>
            <person name="Arriagada G."/>
            <person name="Davis B.W."/>
            <person name="Ostrander E.A."/>
            <person name="Goff S.P."/>
            <person name="Metzger M.J."/>
        </authorList>
    </citation>
    <scope>NUCLEOTIDE SEQUENCE</scope>
    <source>
        <strain evidence="1">MELC-2E11</strain>
        <tissue evidence="1">Siphon/mantle</tissue>
    </source>
</reference>
<name>A0ABY7DMX1_MYAAR</name>
<accession>A0ABY7DMX1</accession>
<proteinExistence type="predicted"/>
<evidence type="ECO:0000313" key="2">
    <source>
        <dbReference type="Proteomes" id="UP001164746"/>
    </source>
</evidence>
<organism evidence="1 2">
    <name type="scientific">Mya arenaria</name>
    <name type="common">Soft-shell clam</name>
    <dbReference type="NCBI Taxonomy" id="6604"/>
    <lineage>
        <taxon>Eukaryota</taxon>
        <taxon>Metazoa</taxon>
        <taxon>Spiralia</taxon>
        <taxon>Lophotrochozoa</taxon>
        <taxon>Mollusca</taxon>
        <taxon>Bivalvia</taxon>
        <taxon>Autobranchia</taxon>
        <taxon>Heteroconchia</taxon>
        <taxon>Euheterodonta</taxon>
        <taxon>Imparidentia</taxon>
        <taxon>Neoheterodontei</taxon>
        <taxon>Myida</taxon>
        <taxon>Myoidea</taxon>
        <taxon>Myidae</taxon>
        <taxon>Mya</taxon>
    </lineage>
</organism>